<gene>
    <name evidence="2" type="ORF">FOZ62_011280</name>
</gene>
<proteinExistence type="predicted"/>
<feature type="region of interest" description="Disordered" evidence="1">
    <location>
        <begin position="172"/>
        <end position="193"/>
    </location>
</feature>
<comment type="caution">
    <text evidence="2">The sequence shown here is derived from an EMBL/GenBank/DDBJ whole genome shotgun (WGS) entry which is preliminary data.</text>
</comment>
<evidence type="ECO:0000256" key="1">
    <source>
        <dbReference type="SAM" id="MobiDB-lite"/>
    </source>
</evidence>
<feature type="region of interest" description="Disordered" evidence="1">
    <location>
        <begin position="616"/>
        <end position="638"/>
    </location>
</feature>
<feature type="region of interest" description="Disordered" evidence="1">
    <location>
        <begin position="664"/>
        <end position="691"/>
    </location>
</feature>
<dbReference type="AlphaFoldDB" id="A0A7J6TWI8"/>
<sequence length="691" mass="75864">MRLVRLVLLQAFHTSGTIPRPKPGSVEIYRSIGPVGNFSKIVLALDDNMMSSITFYLHGTSDPLFVRRHQLQSDGAGCLRYSAGEPNDTALAHSSMEDVKKSLGDGFSRELDWRDMKVCPDTATTASLILNGRSHVLRRVNKFILIKKRYGGRDSSHRTRHHELARAITSSATVARSQENNPTHERLETSVARQPPSSIIRRVHLPAVVRQSTVHGARLPKTATYVNTEPITGLRKIRLTIQDQSLYSLEFHTHGAPSPLTIGPYKMIPSLPTGSLKYDLSDTSLYQRVSADLNRLTELWAGDRAKNILPTTIAICPLDDAQVELIIGTERYKMTSTSIPVFDENPGRSSYLATTLAADPEIRGLASLSHQGKRPRIEEVRGTASSSSPAPTRNVAVVQRFDEEKKQEAVDGAASEPAKRQRLDSPVETQTGLNAAALPPIGVYENESPILNFTKVHMRIEVDASCSFVFWLPESTLPASLGPFRMITSPLTGCLVFDLREVSERSQVVAFFMGLSKRLSRKGFGKIYATEIEVCGSPSGQVELSIADRRYPMQPAGSLKRQGPQGAAGTPGKAALRRFLRAKGHQPSRGVALVDSPKSHTDGKDALKHFLRAKGYQPSPKVTPARSPRGHATGESGHIQEAKISREGLVDVDLFEDLWAQLTRSPTEPSSGNLRPDALLDYLDPVHDDPI</sequence>
<feature type="region of interest" description="Disordered" evidence="1">
    <location>
        <begin position="369"/>
        <end position="394"/>
    </location>
</feature>
<feature type="compositionally biased region" description="Polar residues" evidence="1">
    <location>
        <begin position="172"/>
        <end position="181"/>
    </location>
</feature>
<evidence type="ECO:0000313" key="2">
    <source>
        <dbReference type="EMBL" id="KAF4748981.1"/>
    </source>
</evidence>
<feature type="compositionally biased region" description="Polar residues" evidence="1">
    <location>
        <begin position="664"/>
        <end position="673"/>
    </location>
</feature>
<dbReference type="EMBL" id="JABANM010004613">
    <property type="protein sequence ID" value="KAF4748981.1"/>
    <property type="molecule type" value="Genomic_DNA"/>
</dbReference>
<name>A0A7J6TWI8_PEROL</name>
<accession>A0A7J6TWI8</accession>
<dbReference type="Proteomes" id="UP000574390">
    <property type="component" value="Unassembled WGS sequence"/>
</dbReference>
<feature type="region of interest" description="Disordered" evidence="1">
    <location>
        <begin position="406"/>
        <end position="426"/>
    </location>
</feature>
<organism evidence="2 3">
    <name type="scientific">Perkinsus olseni</name>
    <name type="common">Perkinsus atlanticus</name>
    <dbReference type="NCBI Taxonomy" id="32597"/>
    <lineage>
        <taxon>Eukaryota</taxon>
        <taxon>Sar</taxon>
        <taxon>Alveolata</taxon>
        <taxon>Perkinsozoa</taxon>
        <taxon>Perkinsea</taxon>
        <taxon>Perkinsida</taxon>
        <taxon>Perkinsidae</taxon>
        <taxon>Perkinsus</taxon>
    </lineage>
</organism>
<protein>
    <submittedName>
        <fullName evidence="2">Uncharacterized protein</fullName>
    </submittedName>
</protein>
<evidence type="ECO:0000313" key="3">
    <source>
        <dbReference type="Proteomes" id="UP000574390"/>
    </source>
</evidence>
<reference evidence="2 3" key="1">
    <citation type="submission" date="2020-04" db="EMBL/GenBank/DDBJ databases">
        <title>Perkinsus olseni comparative genomics.</title>
        <authorList>
            <person name="Bogema D.R."/>
        </authorList>
    </citation>
    <scope>NUCLEOTIDE SEQUENCE [LARGE SCALE GENOMIC DNA]</scope>
    <source>
        <strain evidence="2">ATCC PRA-205</strain>
    </source>
</reference>